<organism evidence="2 3">
    <name type="scientific">Corynebacterium testudinoris</name>
    <dbReference type="NCBI Taxonomy" id="136857"/>
    <lineage>
        <taxon>Bacteria</taxon>
        <taxon>Bacillati</taxon>
        <taxon>Actinomycetota</taxon>
        <taxon>Actinomycetes</taxon>
        <taxon>Mycobacteriales</taxon>
        <taxon>Corynebacteriaceae</taxon>
        <taxon>Corynebacterium</taxon>
    </lineage>
</organism>
<accession>A0A0G3HBX6</accession>
<protein>
    <submittedName>
        <fullName evidence="2">Zn-dependent hydrolase, glyoxylase</fullName>
    </submittedName>
</protein>
<dbReference type="AlphaFoldDB" id="A0A0G3HBX6"/>
<dbReference type="InterPro" id="IPR036866">
    <property type="entry name" value="RibonucZ/Hydroxyglut_hydro"/>
</dbReference>
<dbReference type="STRING" id="136857.CTEST_06050"/>
<gene>
    <name evidence="2" type="ORF">CTEST_06050</name>
</gene>
<proteinExistence type="predicted"/>
<dbReference type="InterPro" id="IPR051453">
    <property type="entry name" value="MBL_Glyoxalase_II"/>
</dbReference>
<keyword evidence="2" id="KW-0378">Hydrolase</keyword>
<dbReference type="OrthoDB" id="2971563at2"/>
<dbReference type="RefSeq" id="WP_047252977.1">
    <property type="nucleotide sequence ID" value="NZ_CP011545.1"/>
</dbReference>
<evidence type="ECO:0000313" key="3">
    <source>
        <dbReference type="Proteomes" id="UP000035540"/>
    </source>
</evidence>
<dbReference type="PANTHER" id="PTHR46233:SF1">
    <property type="entry name" value="CONSERVED PROTEIN"/>
    <property type="match status" value="1"/>
</dbReference>
<dbReference type="InterPro" id="IPR001279">
    <property type="entry name" value="Metallo-B-lactamas"/>
</dbReference>
<evidence type="ECO:0000313" key="2">
    <source>
        <dbReference type="EMBL" id="AKK08652.1"/>
    </source>
</evidence>
<sequence>MTTQTPTELSLRQLSVSEMDNNCYLLVAGDEALLIDAADNAPALLNLAEEAGARITAVLTTHRHPDHHRALVEVLEATGATHYASFLDTPALPAAVDVELNHGDTIEFAGHSFPVAILRGHTPGGVAISAEIDDQTHLFVGDSLFPGGLGKTTSESDFVRLFNDVSKRIFDVYSDDTIVEPGHGASTTLGAERPHLEIWWERRW</sequence>
<dbReference type="SUPFAM" id="SSF56281">
    <property type="entry name" value="Metallo-hydrolase/oxidoreductase"/>
    <property type="match status" value="1"/>
</dbReference>
<dbReference type="PATRIC" id="fig|136857.5.peg.1202"/>
<dbReference type="Pfam" id="PF00753">
    <property type="entry name" value="Lactamase_B"/>
    <property type="match status" value="1"/>
</dbReference>
<keyword evidence="3" id="KW-1185">Reference proteome</keyword>
<reference evidence="3" key="2">
    <citation type="submission" date="2015-05" db="EMBL/GenBank/DDBJ databases">
        <title>Complete genome sequence of Corynebacterium testudinoris DSM 44614, recovered from necrotic lesions in the mouth of a tortoise.</title>
        <authorList>
            <person name="Ruckert C."/>
            <person name="Albersmeier A."/>
            <person name="Winkler A."/>
            <person name="Tauch A."/>
        </authorList>
    </citation>
    <scope>NUCLEOTIDE SEQUENCE [LARGE SCALE GENOMIC DNA]</scope>
    <source>
        <strain evidence="3">DSM 44614</strain>
    </source>
</reference>
<name>A0A0G3HBX6_9CORY</name>
<evidence type="ECO:0000259" key="1">
    <source>
        <dbReference type="SMART" id="SM00849"/>
    </source>
</evidence>
<dbReference type="SMART" id="SM00849">
    <property type="entry name" value="Lactamase_B"/>
    <property type="match status" value="1"/>
</dbReference>
<reference evidence="2 3" key="1">
    <citation type="journal article" date="2015" name="Genome Announc.">
        <title>Complete Genome Sequence of the Type Strain Corynebacterium testudinoris DSM 44614, Recovered from Necrotic Lesions in the Mouth of a Tortoise.</title>
        <authorList>
            <person name="Ruckert C."/>
            <person name="Kriete M."/>
            <person name="Jaenicke S."/>
            <person name="Winkler A."/>
            <person name="Tauch A."/>
        </authorList>
    </citation>
    <scope>NUCLEOTIDE SEQUENCE [LARGE SCALE GENOMIC DNA]</scope>
    <source>
        <strain evidence="2 3">DSM 44614</strain>
    </source>
</reference>
<dbReference type="Proteomes" id="UP000035540">
    <property type="component" value="Chromosome"/>
</dbReference>
<dbReference type="PANTHER" id="PTHR46233">
    <property type="entry name" value="HYDROXYACYLGLUTATHIONE HYDROLASE GLOC"/>
    <property type="match status" value="1"/>
</dbReference>
<dbReference type="CDD" id="cd06262">
    <property type="entry name" value="metallo-hydrolase-like_MBL-fold"/>
    <property type="match status" value="1"/>
</dbReference>
<feature type="domain" description="Metallo-beta-lactamase" evidence="1">
    <location>
        <begin position="20"/>
        <end position="183"/>
    </location>
</feature>
<dbReference type="Gene3D" id="3.60.15.10">
    <property type="entry name" value="Ribonuclease Z/Hydroxyacylglutathione hydrolase-like"/>
    <property type="match status" value="1"/>
</dbReference>
<dbReference type="GO" id="GO:0016787">
    <property type="term" value="F:hydrolase activity"/>
    <property type="evidence" value="ECO:0007669"/>
    <property type="project" value="UniProtKB-KW"/>
</dbReference>
<dbReference type="KEGG" id="cted:CTEST_06050"/>
<dbReference type="EMBL" id="CP011545">
    <property type="protein sequence ID" value="AKK08652.1"/>
    <property type="molecule type" value="Genomic_DNA"/>
</dbReference>